<comment type="function">
    <text evidence="8">Uptake of L-lactate across the membrane. Can also transport D-lactate and glycolate.</text>
</comment>
<feature type="transmembrane region" description="Helical" evidence="8">
    <location>
        <begin position="64"/>
        <end position="84"/>
    </location>
</feature>
<feature type="transmembrane region" description="Helical" evidence="8">
    <location>
        <begin position="33"/>
        <end position="52"/>
    </location>
</feature>
<dbReference type="EMBL" id="QSOE01000002">
    <property type="protein sequence ID" value="RGI92496.1"/>
    <property type="molecule type" value="Genomic_DNA"/>
</dbReference>
<dbReference type="Pfam" id="PF02652">
    <property type="entry name" value="Lactate_perm"/>
    <property type="match status" value="1"/>
</dbReference>
<keyword evidence="5 8" id="KW-0812">Transmembrane</keyword>
<dbReference type="AlphaFoldDB" id="A0A374NVD5"/>
<comment type="subcellular location">
    <subcellularLocation>
        <location evidence="1 8">Cell membrane</location>
        <topology evidence="1 8">Multi-pass membrane protein</topology>
    </subcellularLocation>
</comment>
<dbReference type="GO" id="GO:0005886">
    <property type="term" value="C:plasma membrane"/>
    <property type="evidence" value="ECO:0007669"/>
    <property type="project" value="UniProtKB-SubCell"/>
</dbReference>
<comment type="similarity">
    <text evidence="2 8">Belongs to the lactate permease family.</text>
</comment>
<keyword evidence="7 8" id="KW-0472">Membrane</keyword>
<dbReference type="GO" id="GO:0015295">
    <property type="term" value="F:solute:proton symporter activity"/>
    <property type="evidence" value="ECO:0007669"/>
    <property type="project" value="TreeGrafter"/>
</dbReference>
<feature type="transmembrane region" description="Helical" evidence="8">
    <location>
        <begin position="526"/>
        <end position="546"/>
    </location>
</feature>
<feature type="transmembrane region" description="Helical" evidence="8">
    <location>
        <begin position="406"/>
        <end position="423"/>
    </location>
</feature>
<evidence type="ECO:0000256" key="5">
    <source>
        <dbReference type="ARBA" id="ARBA00022692"/>
    </source>
</evidence>
<organism evidence="9 10">
    <name type="scientific">Anaerobutyricum hallii</name>
    <dbReference type="NCBI Taxonomy" id="39488"/>
    <lineage>
        <taxon>Bacteria</taxon>
        <taxon>Bacillati</taxon>
        <taxon>Bacillota</taxon>
        <taxon>Clostridia</taxon>
        <taxon>Lachnospirales</taxon>
        <taxon>Lachnospiraceae</taxon>
        <taxon>Anaerobutyricum</taxon>
    </lineage>
</organism>
<proteinExistence type="inferred from homology"/>
<evidence type="ECO:0000313" key="10">
    <source>
        <dbReference type="Proteomes" id="UP000262524"/>
    </source>
</evidence>
<feature type="transmembrane region" description="Helical" evidence="8">
    <location>
        <begin position="443"/>
        <end position="464"/>
    </location>
</feature>
<protein>
    <recommendedName>
        <fullName evidence="8">L-lactate permease</fullName>
    </recommendedName>
</protein>
<dbReference type="Proteomes" id="UP000262524">
    <property type="component" value="Unassembled WGS sequence"/>
</dbReference>
<feature type="transmembrane region" description="Helical" evidence="8">
    <location>
        <begin position="105"/>
        <end position="137"/>
    </location>
</feature>
<evidence type="ECO:0000256" key="7">
    <source>
        <dbReference type="ARBA" id="ARBA00023136"/>
    </source>
</evidence>
<feature type="transmembrane region" description="Helical" evidence="8">
    <location>
        <begin position="485"/>
        <end position="506"/>
    </location>
</feature>
<dbReference type="PANTHER" id="PTHR30003:SF0">
    <property type="entry name" value="GLYCOLATE PERMEASE GLCA-RELATED"/>
    <property type="match status" value="1"/>
</dbReference>
<comment type="caution">
    <text evidence="9">The sequence shown here is derived from an EMBL/GenBank/DDBJ whole genome shotgun (WGS) entry which is preliminary data.</text>
</comment>
<dbReference type="PANTHER" id="PTHR30003">
    <property type="entry name" value="L-LACTATE PERMEASE"/>
    <property type="match status" value="1"/>
</dbReference>
<sequence length="547" mass="59599">MKKMSIWTWLGAVFPILFLFLMMSVFHMKTERAAFLGIICAMISAILIGKSTPQIVTMDLEKGAFSALNILIVIWPAVFLYEMMEFAGVFQSIKQMLQKKTQDELVMVLLICWLFSSFLQGITGFGVPVAVCAPILIALGVQPLWSVIITLLGHAWANTYGTFALAWDALITQSETQKIFETKWLAGLLLLGVNFAGALLISWLYGKGKALRHILPFLLIISLVQGGGQLIVSFTNSAIAAFIPTTLALVVGWLILSAGFYTKPWKMDSKLMVRRENEEIEKQLNKTITTEQLVEVKENSFNKPITNGQAIFPFIILAAISVIVLLIKPIHEVMNQTIFALSFPQIETGRGFIVEATDSYGAIHIFTHAGFVLLLTVIVTLFLYLQKGYLDKQKIKSIITATLKKIIPTSLGILFLIVMSQVLKGSGIMQLIAQGVTQLTGKYYSFAVPFLGLLGAFVTSSNTSSNILLGSFQKTAADMISVNEAAILAAQTAGGAIGTVVGPSTILLGTTTAGCEGKEGEVLRFMLPIVLVEAAITGIVITVLFIR</sequence>
<keyword evidence="3 8" id="KW-0813">Transport</keyword>
<feature type="transmembrane region" description="Helical" evidence="8">
    <location>
        <begin position="310"/>
        <end position="327"/>
    </location>
</feature>
<accession>A0A374NVD5</accession>
<feature type="transmembrane region" description="Helical" evidence="8">
    <location>
        <begin position="184"/>
        <end position="206"/>
    </location>
</feature>
<keyword evidence="6 8" id="KW-1133">Transmembrane helix</keyword>
<evidence type="ECO:0000256" key="6">
    <source>
        <dbReference type="ARBA" id="ARBA00022989"/>
    </source>
</evidence>
<feature type="transmembrane region" description="Helical" evidence="8">
    <location>
        <begin position="365"/>
        <end position="385"/>
    </location>
</feature>
<feature type="transmembrane region" description="Helical" evidence="8">
    <location>
        <begin position="213"/>
        <end position="232"/>
    </location>
</feature>
<dbReference type="GO" id="GO:0015129">
    <property type="term" value="F:lactate transmembrane transporter activity"/>
    <property type="evidence" value="ECO:0007669"/>
    <property type="project" value="UniProtKB-UniRule"/>
</dbReference>
<evidence type="ECO:0000256" key="1">
    <source>
        <dbReference type="ARBA" id="ARBA00004651"/>
    </source>
</evidence>
<evidence type="ECO:0000313" key="9">
    <source>
        <dbReference type="EMBL" id="RGI92496.1"/>
    </source>
</evidence>
<name>A0A374NVD5_9FIRM</name>
<reference evidence="9 10" key="1">
    <citation type="submission" date="2018-08" db="EMBL/GenBank/DDBJ databases">
        <title>A genome reference for cultivated species of the human gut microbiota.</title>
        <authorList>
            <person name="Zou Y."/>
            <person name="Xue W."/>
            <person name="Luo G."/>
        </authorList>
    </citation>
    <scope>NUCLEOTIDE SEQUENCE [LARGE SCALE GENOMIC DNA]</scope>
    <source>
        <strain evidence="9 10">TM10-1AC</strain>
    </source>
</reference>
<evidence type="ECO:0000256" key="2">
    <source>
        <dbReference type="ARBA" id="ARBA00010100"/>
    </source>
</evidence>
<evidence type="ECO:0000256" key="8">
    <source>
        <dbReference type="RuleBase" id="RU365092"/>
    </source>
</evidence>
<evidence type="ECO:0000256" key="3">
    <source>
        <dbReference type="ARBA" id="ARBA00022448"/>
    </source>
</evidence>
<feature type="transmembrane region" description="Helical" evidence="8">
    <location>
        <begin position="238"/>
        <end position="262"/>
    </location>
</feature>
<feature type="transmembrane region" description="Helical" evidence="8">
    <location>
        <begin position="6"/>
        <end position="26"/>
    </location>
</feature>
<keyword evidence="4 8" id="KW-1003">Cell membrane</keyword>
<dbReference type="InterPro" id="IPR003804">
    <property type="entry name" value="Lactate_perm"/>
</dbReference>
<gene>
    <name evidence="9" type="ORF">DXD91_00435</name>
</gene>
<evidence type="ECO:0000256" key="4">
    <source>
        <dbReference type="ARBA" id="ARBA00022475"/>
    </source>
</evidence>